<dbReference type="PATRIC" id="fig|1002367.3.peg.1764"/>
<dbReference type="Proteomes" id="UP000004407">
    <property type="component" value="Unassembled WGS sequence"/>
</dbReference>
<gene>
    <name evidence="1" type="ORF">HMPREF0673_02176</name>
</gene>
<proteinExistence type="predicted"/>
<sequence length="56" mass="6414">MESHCLSAEEEKIERSEMIDNRSKLHGLIRNAMERVSVSIKKGEGCATLFTFDDDR</sequence>
<evidence type="ECO:0000313" key="1">
    <source>
        <dbReference type="EMBL" id="EHJ38091.1"/>
    </source>
</evidence>
<evidence type="ECO:0000313" key="2">
    <source>
        <dbReference type="Proteomes" id="UP000004407"/>
    </source>
</evidence>
<dbReference type="HOGENOM" id="CLU_3010557_0_0_10"/>
<dbReference type="AlphaFoldDB" id="G6AZV9"/>
<protein>
    <submittedName>
        <fullName evidence="1">Uncharacterized protein</fullName>
    </submittedName>
</protein>
<dbReference type="EMBL" id="AFZZ01000186">
    <property type="protein sequence ID" value="EHJ38091.1"/>
    <property type="molecule type" value="Genomic_DNA"/>
</dbReference>
<name>G6AZV9_9BACT</name>
<organism evidence="1 2">
    <name type="scientific">Leyella stercorea DSM 18206</name>
    <dbReference type="NCBI Taxonomy" id="1002367"/>
    <lineage>
        <taxon>Bacteria</taxon>
        <taxon>Pseudomonadati</taxon>
        <taxon>Bacteroidota</taxon>
        <taxon>Bacteroidia</taxon>
        <taxon>Bacteroidales</taxon>
        <taxon>Prevotellaceae</taxon>
        <taxon>Leyella</taxon>
    </lineage>
</organism>
<accession>G6AZV9</accession>
<comment type="caution">
    <text evidence="1">The sequence shown here is derived from an EMBL/GenBank/DDBJ whole genome shotgun (WGS) entry which is preliminary data.</text>
</comment>
<reference evidence="1 2" key="1">
    <citation type="submission" date="2011-08" db="EMBL/GenBank/DDBJ databases">
        <authorList>
            <person name="Weinstock G."/>
            <person name="Sodergren E."/>
            <person name="Clifton S."/>
            <person name="Fulton L."/>
            <person name="Fulton B."/>
            <person name="Courtney L."/>
            <person name="Fronick C."/>
            <person name="Harrison M."/>
            <person name="Strong C."/>
            <person name="Farmer C."/>
            <person name="Delahaunty K."/>
            <person name="Markovic C."/>
            <person name="Hall O."/>
            <person name="Minx P."/>
            <person name="Tomlinson C."/>
            <person name="Mitreva M."/>
            <person name="Hou S."/>
            <person name="Chen J."/>
            <person name="Wollam A."/>
            <person name="Pepin K.H."/>
            <person name="Johnson M."/>
            <person name="Bhonagiri V."/>
            <person name="Zhang X."/>
            <person name="Suruliraj S."/>
            <person name="Warren W."/>
            <person name="Chinwalla A."/>
            <person name="Mardis E.R."/>
            <person name="Wilson R.K."/>
        </authorList>
    </citation>
    <scope>NUCLEOTIDE SEQUENCE [LARGE SCALE GENOMIC DNA]</scope>
    <source>
        <strain evidence="1 2">DSM 18206</strain>
    </source>
</reference>